<evidence type="ECO:0000256" key="2">
    <source>
        <dbReference type="SAM" id="Phobius"/>
    </source>
</evidence>
<organism evidence="5 6">
    <name type="scientific">Pararcticibacter amylolyticus</name>
    <dbReference type="NCBI Taxonomy" id="2173175"/>
    <lineage>
        <taxon>Bacteria</taxon>
        <taxon>Pseudomonadati</taxon>
        <taxon>Bacteroidota</taxon>
        <taxon>Sphingobacteriia</taxon>
        <taxon>Sphingobacteriales</taxon>
        <taxon>Sphingobacteriaceae</taxon>
        <taxon>Pararcticibacter</taxon>
    </lineage>
</organism>
<accession>A0A2U2PGH8</accession>
<dbReference type="Pfam" id="PF18174">
    <property type="entry name" value="HU-CCDC81_bac_1"/>
    <property type="match status" value="1"/>
</dbReference>
<evidence type="ECO:0000259" key="4">
    <source>
        <dbReference type="Pfam" id="PF18174"/>
    </source>
</evidence>
<feature type="domain" description="SPOR" evidence="3">
    <location>
        <begin position="268"/>
        <end position="328"/>
    </location>
</feature>
<gene>
    <name evidence="5" type="ORF">DDR33_10795</name>
</gene>
<feature type="domain" description="CCDC81-like prokaryotic HU" evidence="4">
    <location>
        <begin position="3"/>
        <end position="50"/>
    </location>
</feature>
<evidence type="ECO:0000256" key="1">
    <source>
        <dbReference type="SAM" id="MobiDB-lite"/>
    </source>
</evidence>
<dbReference type="Pfam" id="PF05036">
    <property type="entry name" value="SPOR"/>
    <property type="match status" value="1"/>
</dbReference>
<evidence type="ECO:0000259" key="3">
    <source>
        <dbReference type="Pfam" id="PF05036"/>
    </source>
</evidence>
<proteinExistence type="predicted"/>
<dbReference type="InterPro" id="IPR007730">
    <property type="entry name" value="SPOR-like_dom"/>
</dbReference>
<keyword evidence="2" id="KW-1133">Transmembrane helix</keyword>
<dbReference type="AlphaFoldDB" id="A0A2U2PGH8"/>
<feature type="region of interest" description="Disordered" evidence="1">
    <location>
        <begin position="141"/>
        <end position="160"/>
    </location>
</feature>
<feature type="transmembrane region" description="Helical" evidence="2">
    <location>
        <begin position="169"/>
        <end position="188"/>
    </location>
</feature>
<evidence type="ECO:0000313" key="6">
    <source>
        <dbReference type="Proteomes" id="UP000245647"/>
    </source>
</evidence>
<comment type="caution">
    <text evidence="5">The sequence shown here is derived from an EMBL/GenBank/DDBJ whole genome shotgun (WGS) entry which is preliminary data.</text>
</comment>
<dbReference type="Proteomes" id="UP000245647">
    <property type="component" value="Unassembled WGS sequence"/>
</dbReference>
<feature type="region of interest" description="Disordered" evidence="1">
    <location>
        <begin position="209"/>
        <end position="248"/>
    </location>
</feature>
<dbReference type="OrthoDB" id="653949at2"/>
<keyword evidence="6" id="KW-1185">Reference proteome</keyword>
<name>A0A2U2PGH8_9SPHI</name>
<reference evidence="5 6" key="1">
    <citation type="submission" date="2018-04" db="EMBL/GenBank/DDBJ databases">
        <title>Pedobacter chongqingensis sp. nov., isolated from a rottenly hemp rope.</title>
        <authorList>
            <person name="Cai Y."/>
        </authorList>
    </citation>
    <scope>NUCLEOTIDE SEQUENCE [LARGE SCALE GENOMIC DNA]</scope>
    <source>
        <strain evidence="5 6">FJ4-8</strain>
    </source>
</reference>
<evidence type="ECO:0000313" key="5">
    <source>
        <dbReference type="EMBL" id="PWG80517.1"/>
    </source>
</evidence>
<protein>
    <submittedName>
        <fullName evidence="5">Uncharacterized protein</fullName>
    </submittedName>
</protein>
<feature type="compositionally biased region" description="Polar residues" evidence="1">
    <location>
        <begin position="213"/>
        <end position="235"/>
    </location>
</feature>
<dbReference type="InterPro" id="IPR040495">
    <property type="entry name" value="HU-CCDC81_bac_1"/>
</dbReference>
<dbReference type="RefSeq" id="WP_109415804.1">
    <property type="nucleotide sequence ID" value="NZ_QEAS01000008.1"/>
</dbReference>
<keyword evidence="2" id="KW-0472">Membrane</keyword>
<keyword evidence="2" id="KW-0812">Transmembrane</keyword>
<sequence>MDIALYISELLRDHNEISLSGIGTFCKKRISAKYDRATGILYPPSEEISFKTGDSNNSELVRYVSAVKNISDAGARYFINKFVDHIRQSLASEGQADLSPLGILHNQNGHLSMSPLSTEASSFGLAPVQDTAFSPPARKMAESHTIPVSPPAEFAEEEKPARSNSLGQAILVILILIIGTGGLAYVFYPELFDLKTDRPLQVNEQPAKVTAPPVQQDTLQNHPQTSALPATTGVTKRTDSVPRPKPTVTTTAPVALTEKLPKFEVIGASFGLRSEAEDYIKVMKNRGIRASIYEDTRKPRFKISLGSYTTYEEANLEKRKVQNTFNREAWILTVKDKVKQ</sequence>
<dbReference type="EMBL" id="QEAS01000008">
    <property type="protein sequence ID" value="PWG80517.1"/>
    <property type="molecule type" value="Genomic_DNA"/>
</dbReference>
<dbReference type="GO" id="GO:0042834">
    <property type="term" value="F:peptidoglycan binding"/>
    <property type="evidence" value="ECO:0007669"/>
    <property type="project" value="InterPro"/>
</dbReference>